<sequence>MSEQGISEVRSLSLAALAWGVSQTFQPQLPPLRLAGSGVKGPPPLPADPGGCPLHSFCLLTLAYTTAASPTPALSLQQKKKCSQNVQLSCLKQDQEEHPKPICADLGHR</sequence>
<reference evidence="1" key="1">
    <citation type="submission" date="2023-06" db="EMBL/GenBank/DDBJ databases">
        <title>Reference genome for the Northern bat (Eptesicus nilssonii), a most northern bat species.</title>
        <authorList>
            <person name="Laine V.N."/>
            <person name="Pulliainen A.T."/>
            <person name="Lilley T.M."/>
        </authorList>
    </citation>
    <scope>NUCLEOTIDE SEQUENCE</scope>
    <source>
        <strain evidence="1">BLF_Eptnil</strain>
        <tissue evidence="1">Kidney</tissue>
    </source>
</reference>
<proteinExistence type="predicted"/>
<organism evidence="1 2">
    <name type="scientific">Cnephaeus nilssonii</name>
    <name type="common">Northern bat</name>
    <name type="synonym">Eptesicus nilssonii</name>
    <dbReference type="NCBI Taxonomy" id="3371016"/>
    <lineage>
        <taxon>Eukaryota</taxon>
        <taxon>Metazoa</taxon>
        <taxon>Chordata</taxon>
        <taxon>Craniata</taxon>
        <taxon>Vertebrata</taxon>
        <taxon>Euteleostomi</taxon>
        <taxon>Mammalia</taxon>
        <taxon>Eutheria</taxon>
        <taxon>Laurasiatheria</taxon>
        <taxon>Chiroptera</taxon>
        <taxon>Yangochiroptera</taxon>
        <taxon>Vespertilionidae</taxon>
        <taxon>Cnephaeus</taxon>
    </lineage>
</organism>
<dbReference type="EMBL" id="JAULJE010000023">
    <property type="protein sequence ID" value="KAK1328397.1"/>
    <property type="molecule type" value="Genomic_DNA"/>
</dbReference>
<evidence type="ECO:0000313" key="2">
    <source>
        <dbReference type="Proteomes" id="UP001177744"/>
    </source>
</evidence>
<comment type="caution">
    <text evidence="1">The sequence shown here is derived from an EMBL/GenBank/DDBJ whole genome shotgun (WGS) entry which is preliminary data.</text>
</comment>
<dbReference type="Proteomes" id="UP001177744">
    <property type="component" value="Unassembled WGS sequence"/>
</dbReference>
<evidence type="ECO:0000313" key="1">
    <source>
        <dbReference type="EMBL" id="KAK1328397.1"/>
    </source>
</evidence>
<name>A0AA40LDR5_CNENI</name>
<protein>
    <submittedName>
        <fullName evidence="1">Uncharacterized protein</fullName>
    </submittedName>
</protein>
<keyword evidence="2" id="KW-1185">Reference proteome</keyword>
<accession>A0AA40LDR5</accession>
<dbReference type="AlphaFoldDB" id="A0AA40LDR5"/>
<gene>
    <name evidence="1" type="ORF">QTO34_011970</name>
</gene>